<dbReference type="InterPro" id="IPR016040">
    <property type="entry name" value="NAD(P)-bd_dom"/>
</dbReference>
<name>A0A8J6NW79_9BACT</name>
<evidence type="ECO:0000313" key="2">
    <source>
        <dbReference type="EMBL" id="MBC8434504.1"/>
    </source>
</evidence>
<evidence type="ECO:0000313" key="3">
    <source>
        <dbReference type="Proteomes" id="UP000605201"/>
    </source>
</evidence>
<dbReference type="Gene3D" id="3.40.50.720">
    <property type="entry name" value="NAD(P)-binding Rossmann-like Domain"/>
    <property type="match status" value="1"/>
</dbReference>
<dbReference type="Pfam" id="PF16363">
    <property type="entry name" value="GDP_Man_Dehyd"/>
    <property type="match status" value="1"/>
</dbReference>
<comment type="caution">
    <text evidence="2">The sequence shown here is derived from an EMBL/GenBank/DDBJ whole genome shotgun (WGS) entry which is preliminary data.</text>
</comment>
<dbReference type="InterPro" id="IPR036291">
    <property type="entry name" value="NAD(P)-bd_dom_sf"/>
</dbReference>
<dbReference type="SUPFAM" id="SSF51735">
    <property type="entry name" value="NAD(P)-binding Rossmann-fold domains"/>
    <property type="match status" value="1"/>
</dbReference>
<protein>
    <submittedName>
        <fullName evidence="2">GDP-mannose 4,6-dehydratase</fullName>
    </submittedName>
</protein>
<reference evidence="2 3" key="1">
    <citation type="submission" date="2020-08" db="EMBL/GenBank/DDBJ databases">
        <title>Bridging the membrane lipid divide: bacteria of the FCB group superphylum have the potential to synthesize archaeal ether lipids.</title>
        <authorList>
            <person name="Villanueva L."/>
            <person name="Von Meijenfeldt F.A.B."/>
            <person name="Westbye A.B."/>
            <person name="Yadav S."/>
            <person name="Hopmans E.C."/>
            <person name="Dutilh B.E."/>
            <person name="Sinninghe Damste J.S."/>
        </authorList>
    </citation>
    <scope>NUCLEOTIDE SEQUENCE [LARGE SCALE GENOMIC DNA]</scope>
    <source>
        <strain evidence="2">NIOZ-UU17</strain>
    </source>
</reference>
<sequence>MKKVLITGIGGFAGRYLTKALKGKVDIFGGELDPEKCCQGEFYHKHATIYSMDINQREQVCELLDQIKPDIIYHMAAVVPIYIAISNPEIPLTTNVLGTLNLFESLRKLEQKPRVIMGGSCEEYGLIKPEETPVSEEQPLRPANTYAVSKIAQTMLGIQYFRSYNLPIMTGRAFNLTGPGQPPVYACSSFAKQIAEIMLGLASPVVNVGNLSAKRDYNDIRDIVRG</sequence>
<evidence type="ECO:0000259" key="1">
    <source>
        <dbReference type="Pfam" id="PF16363"/>
    </source>
</evidence>
<feature type="domain" description="NAD(P)-binding" evidence="1">
    <location>
        <begin position="5"/>
        <end position="225"/>
    </location>
</feature>
<feature type="non-terminal residue" evidence="2">
    <location>
        <position position="226"/>
    </location>
</feature>
<dbReference type="PANTHER" id="PTHR43000">
    <property type="entry name" value="DTDP-D-GLUCOSE 4,6-DEHYDRATASE-RELATED"/>
    <property type="match status" value="1"/>
</dbReference>
<dbReference type="Proteomes" id="UP000605201">
    <property type="component" value="Unassembled WGS sequence"/>
</dbReference>
<gene>
    <name evidence="2" type="ORF">H8D96_21555</name>
</gene>
<dbReference type="EMBL" id="JACNIG010000449">
    <property type="protein sequence ID" value="MBC8434504.1"/>
    <property type="molecule type" value="Genomic_DNA"/>
</dbReference>
<accession>A0A8J6NW79</accession>
<dbReference type="AlphaFoldDB" id="A0A8J6NW79"/>
<dbReference type="Gene3D" id="3.90.25.10">
    <property type="entry name" value="UDP-galactose 4-epimerase, domain 1"/>
    <property type="match status" value="1"/>
</dbReference>
<proteinExistence type="predicted"/>
<organism evidence="2 3">
    <name type="scientific">Candidatus Desulfatibia vada</name>
    <dbReference type="NCBI Taxonomy" id="2841696"/>
    <lineage>
        <taxon>Bacteria</taxon>
        <taxon>Pseudomonadati</taxon>
        <taxon>Thermodesulfobacteriota</taxon>
        <taxon>Desulfobacteria</taxon>
        <taxon>Desulfobacterales</taxon>
        <taxon>Desulfobacterales incertae sedis</taxon>
        <taxon>Candidatus Desulfatibia</taxon>
    </lineage>
</organism>